<dbReference type="Gene3D" id="3.30.300.180">
    <property type="match status" value="1"/>
</dbReference>
<keyword evidence="6 8" id="KW-0446">Lipid-binding</keyword>
<evidence type="ECO:0000256" key="2">
    <source>
        <dbReference type="ARBA" id="ARBA00022490"/>
    </source>
</evidence>
<keyword evidence="14" id="KW-1185">Reference proteome</keyword>
<dbReference type="InterPro" id="IPR027417">
    <property type="entry name" value="P-loop_NTPase"/>
</dbReference>
<dbReference type="SMART" id="SM00760">
    <property type="entry name" value="Bac_DnaA_C"/>
    <property type="match status" value="1"/>
</dbReference>
<evidence type="ECO:0000259" key="11">
    <source>
        <dbReference type="SMART" id="SM00382"/>
    </source>
</evidence>
<dbReference type="PROSITE" id="PS01008">
    <property type="entry name" value="DNAA"/>
    <property type="match status" value="1"/>
</dbReference>
<dbReference type="PANTHER" id="PTHR30050">
    <property type="entry name" value="CHROMOSOMAL REPLICATION INITIATOR PROTEIN DNAA"/>
    <property type="match status" value="1"/>
</dbReference>
<keyword evidence="5 8" id="KW-0067">ATP-binding</keyword>
<dbReference type="PANTHER" id="PTHR30050:SF2">
    <property type="entry name" value="CHROMOSOMAL REPLICATION INITIATOR PROTEIN DNAA"/>
    <property type="match status" value="1"/>
</dbReference>
<evidence type="ECO:0000256" key="9">
    <source>
        <dbReference type="RuleBase" id="RU000577"/>
    </source>
</evidence>
<sequence>MRAWEEFLLLQEKEIGVDTVNKWLRSLKVLCFDACNLYLEAKDSFQVTWFEEHIRHKVKASLINNNGKPIRVRVTSLDKSTPFKETQIQQEKTAYFTMKYGDIDPNMSFANFLVTPENDLPVRILQEFAKVSEQGKGFPFNPIYLFGPESSGKTHLMQAAVGGLREAGVKTLYVTSELFTEHLVSAIRSGEMQRFRAFYRNVEALFIEDIEVLSGKGATQEEFFHTFNSLHTEGKLIVISSTFAPGDLKAMEERLISRFEWGISIPVSPLIREGLKSFLERRTEKLNIRIEETALDFLIQALSSHVKSLLHALTTLAKRVAYKKLSHQMLYQGDIEALLHDVLQAAESIRLTPSGIVRATAQYYGVSPESVLGRSQSREYVLPRQVAMFLCRQKLSLSYVKIGEVFSRDHSTVISSIRAISQKLEEDDRECDVSRAIQELTKRLSSAYQSLDFIED</sequence>
<evidence type="ECO:0000259" key="12">
    <source>
        <dbReference type="SMART" id="SM00760"/>
    </source>
</evidence>
<feature type="region of interest" description="Domain IV, binds dsDNA" evidence="8">
    <location>
        <begin position="321"/>
        <end position="456"/>
    </location>
</feature>
<dbReference type="AlphaFoldDB" id="A0A0H2X0R5"/>
<dbReference type="EMBL" id="CP000051">
    <property type="protein sequence ID" value="AAX50510.1"/>
    <property type="molecule type" value="Genomic_DNA"/>
</dbReference>
<evidence type="ECO:0000256" key="7">
    <source>
        <dbReference type="ARBA" id="ARBA00023125"/>
    </source>
</evidence>
<evidence type="ECO:0000313" key="14">
    <source>
        <dbReference type="Proteomes" id="UP000002532"/>
    </source>
</evidence>
<feature type="binding site" evidence="8">
    <location>
        <position position="150"/>
    </location>
    <ligand>
        <name>ATP</name>
        <dbReference type="ChEBI" id="CHEBI:30616"/>
    </ligand>
</feature>
<evidence type="ECO:0000256" key="1">
    <source>
        <dbReference type="ARBA" id="ARBA00006583"/>
    </source>
</evidence>
<dbReference type="Pfam" id="PF08299">
    <property type="entry name" value="Bac_DnaA_C"/>
    <property type="match status" value="1"/>
</dbReference>
<evidence type="ECO:0000256" key="4">
    <source>
        <dbReference type="ARBA" id="ARBA00022741"/>
    </source>
</evidence>
<feature type="domain" description="AAA+ ATPase" evidence="11">
    <location>
        <begin position="139"/>
        <end position="267"/>
    </location>
</feature>
<comment type="function">
    <text evidence="8 9">Plays an essential role in the initiation and regulation of chromosomal replication. ATP-DnaA binds to the origin of replication (oriC) to initiate formation of the DNA replication initiation complex once per cell cycle. Binds the DnaA box (a 9 base pair repeat at the origin) and separates the double-stranded (ds)DNA. Forms a right-handed helical filament on oriC DNA; dsDNA binds to the exterior of the filament while single-stranded (ss)DNA is stabiized in the filament's interior. The ATP-DnaA-oriC complex binds and stabilizes one strand of the AT-rich DNA unwinding element (DUE), permitting loading of DNA polymerase. After initiation quickly degrades to an ADP-DnaA complex that is not apt for DNA replication. Binds acidic phospholipids.</text>
</comment>
<dbReference type="SMR" id="A0A0H2X0R5"/>
<proteinExistence type="inferred from homology"/>
<evidence type="ECO:0000313" key="13">
    <source>
        <dbReference type="EMBL" id="AAX50510.1"/>
    </source>
</evidence>
<evidence type="ECO:0000256" key="5">
    <source>
        <dbReference type="ARBA" id="ARBA00022840"/>
    </source>
</evidence>
<dbReference type="PRINTS" id="PR00051">
    <property type="entry name" value="DNAA"/>
</dbReference>
<comment type="domain">
    <text evidence="8">Domain I is involved in oligomerization and binding regulators, domain II is flexibile and of varying length in different bacteria, domain III forms the AAA+ region, while domain IV binds dsDNA.</text>
</comment>
<accession>A0A0H2X0R5</accession>
<dbReference type="SUPFAM" id="SSF48295">
    <property type="entry name" value="TrpR-like"/>
    <property type="match status" value="1"/>
</dbReference>
<dbReference type="Gene3D" id="1.10.1750.10">
    <property type="match status" value="1"/>
</dbReference>
<dbReference type="NCBIfam" id="NF009087">
    <property type="entry name" value="PRK12422.1"/>
    <property type="match status" value="1"/>
</dbReference>
<keyword evidence="2 8" id="KW-0963">Cytoplasm</keyword>
<dbReference type="RefSeq" id="WP_009871597.1">
    <property type="nucleotide sequence ID" value="NC_007429.1"/>
</dbReference>
<organism evidence="13 14">
    <name type="scientific">Chlamydia trachomatis serovar A (strain ATCC VR-571B / DSM 19440 / HAR-13)</name>
    <dbReference type="NCBI Taxonomy" id="315277"/>
    <lineage>
        <taxon>Bacteria</taxon>
        <taxon>Pseudomonadati</taxon>
        <taxon>Chlamydiota</taxon>
        <taxon>Chlamydiia</taxon>
        <taxon>Chlamydiales</taxon>
        <taxon>Chlamydiaceae</taxon>
        <taxon>Chlamydia/Chlamydophila group</taxon>
        <taxon>Chlamydia</taxon>
    </lineage>
</organism>
<evidence type="ECO:0000256" key="10">
    <source>
        <dbReference type="RuleBase" id="RU004227"/>
    </source>
</evidence>
<dbReference type="HOGENOM" id="CLU_026910_3_2_0"/>
<evidence type="ECO:0000256" key="8">
    <source>
        <dbReference type="HAMAP-Rule" id="MF_00377"/>
    </source>
</evidence>
<dbReference type="SUPFAM" id="SSF52540">
    <property type="entry name" value="P-loop containing nucleoside triphosphate hydrolases"/>
    <property type="match status" value="1"/>
</dbReference>
<dbReference type="Gene3D" id="3.40.50.300">
    <property type="entry name" value="P-loop containing nucleotide triphosphate hydrolases"/>
    <property type="match status" value="1"/>
</dbReference>
<dbReference type="GO" id="GO:0003688">
    <property type="term" value="F:DNA replication origin binding"/>
    <property type="evidence" value="ECO:0007669"/>
    <property type="project" value="UniProtKB-UniRule"/>
</dbReference>
<dbReference type="Pfam" id="PF00308">
    <property type="entry name" value="Bac_DnaA"/>
    <property type="match status" value="1"/>
</dbReference>
<keyword evidence="3 8" id="KW-0235">DNA replication</keyword>
<feature type="binding site" evidence="8">
    <location>
        <position position="152"/>
    </location>
    <ligand>
        <name>ATP</name>
        <dbReference type="ChEBI" id="CHEBI:30616"/>
    </ligand>
</feature>
<feature type="region of interest" description="Domain I, interacts with DnaA modulators" evidence="8">
    <location>
        <begin position="1"/>
        <end position="93"/>
    </location>
</feature>
<feature type="binding site" evidence="8">
    <location>
        <position position="154"/>
    </location>
    <ligand>
        <name>ATP</name>
        <dbReference type="ChEBI" id="CHEBI:30616"/>
    </ligand>
</feature>
<dbReference type="InterPro" id="IPR013317">
    <property type="entry name" value="DnaA_dom"/>
</dbReference>
<dbReference type="InterPro" id="IPR010921">
    <property type="entry name" value="Trp_repressor/repl_initiator"/>
</dbReference>
<dbReference type="GO" id="GO:0006270">
    <property type="term" value="P:DNA replication initiation"/>
    <property type="evidence" value="ECO:0007669"/>
    <property type="project" value="UniProtKB-UniRule"/>
</dbReference>
<dbReference type="InterPro" id="IPR018312">
    <property type="entry name" value="Chromosome_initiator_DnaA_CS"/>
</dbReference>
<keyword evidence="7 8" id="KW-0238">DNA-binding</keyword>
<evidence type="ECO:0000256" key="6">
    <source>
        <dbReference type="ARBA" id="ARBA00023121"/>
    </source>
</evidence>
<dbReference type="InterPro" id="IPR020591">
    <property type="entry name" value="Chromosome_initiator_DnaA-like"/>
</dbReference>
<keyword evidence="4 8" id="KW-0547">Nucleotide-binding</keyword>
<dbReference type="InterPro" id="IPR038454">
    <property type="entry name" value="DnaA_N_sf"/>
</dbReference>
<reference evidence="13 14" key="1">
    <citation type="journal article" date="2005" name="Infect. Immun.">
        <title>Comparative genomic analysis of Chlamydia trachomatis oculotropic and genitotropic strains.</title>
        <authorList>
            <person name="Carlson J.H."/>
            <person name="Porcella S.F."/>
            <person name="McClarty G."/>
            <person name="Caldwell H.D."/>
        </authorList>
    </citation>
    <scope>NUCLEOTIDE SEQUENCE [LARGE SCALE GENOMIC DNA]</scope>
    <source>
        <strain evidence="14">ATCC VR-571B / DSM 19440 / HAR-13</strain>
    </source>
</reference>
<dbReference type="GO" id="GO:0006275">
    <property type="term" value="P:regulation of DNA replication"/>
    <property type="evidence" value="ECO:0007669"/>
    <property type="project" value="UniProtKB-UniRule"/>
</dbReference>
<comment type="subunit">
    <text evidence="8">Oligomerizes as a right-handed, spiral filament on DNA at oriC.</text>
</comment>
<dbReference type="CDD" id="cd06571">
    <property type="entry name" value="Bac_DnaA_C"/>
    <property type="match status" value="1"/>
</dbReference>
<dbReference type="SMART" id="SM00382">
    <property type="entry name" value="AAA"/>
    <property type="match status" value="1"/>
</dbReference>
<dbReference type="GO" id="GO:0008289">
    <property type="term" value="F:lipid binding"/>
    <property type="evidence" value="ECO:0007669"/>
    <property type="project" value="UniProtKB-KW"/>
</dbReference>
<feature type="domain" description="Chromosomal replication initiator DnaA C-terminal" evidence="12">
    <location>
        <begin position="352"/>
        <end position="420"/>
    </location>
</feature>
<dbReference type="InterPro" id="IPR003593">
    <property type="entry name" value="AAA+_ATPase"/>
</dbReference>
<dbReference type="GO" id="GO:0005524">
    <property type="term" value="F:ATP binding"/>
    <property type="evidence" value="ECO:0007669"/>
    <property type="project" value="UniProtKB-UniRule"/>
</dbReference>
<dbReference type="GO" id="GO:0005886">
    <property type="term" value="C:plasma membrane"/>
    <property type="evidence" value="ECO:0007669"/>
    <property type="project" value="TreeGrafter"/>
</dbReference>
<comment type="caution">
    <text evidence="8">Lacks conserved residue(s) required for the propagation of feature annotation.</text>
</comment>
<dbReference type="GO" id="GO:0005737">
    <property type="term" value="C:cytoplasm"/>
    <property type="evidence" value="ECO:0007669"/>
    <property type="project" value="UniProtKB-SubCell"/>
</dbReference>
<dbReference type="CDD" id="cd00009">
    <property type="entry name" value="AAA"/>
    <property type="match status" value="1"/>
</dbReference>
<comment type="subcellular location">
    <subcellularLocation>
        <location evidence="8">Cytoplasm</location>
    </subcellularLocation>
</comment>
<dbReference type="KEGG" id="cta:CTA_0272"/>
<comment type="similarity">
    <text evidence="1 8 10">Belongs to the DnaA family.</text>
</comment>
<evidence type="ECO:0000256" key="3">
    <source>
        <dbReference type="ARBA" id="ARBA00022705"/>
    </source>
</evidence>
<feature type="binding site" evidence="8">
    <location>
        <position position="153"/>
    </location>
    <ligand>
        <name>ATP</name>
        <dbReference type="ChEBI" id="CHEBI:30616"/>
    </ligand>
</feature>
<dbReference type="InterPro" id="IPR001957">
    <property type="entry name" value="Chromosome_initiator_DnaA"/>
</dbReference>
<name>A0A0H2X0R5_CHLTA</name>
<dbReference type="InterPro" id="IPR013159">
    <property type="entry name" value="DnaA_C"/>
</dbReference>
<dbReference type="Proteomes" id="UP000002532">
    <property type="component" value="Chromosome"/>
</dbReference>
<protein>
    <recommendedName>
        <fullName evidence="8 9">Chromosomal replication initiator protein DnaA</fullName>
    </recommendedName>
</protein>
<gene>
    <name evidence="13" type="primary">dnaA_1</name>
    <name evidence="8" type="synonym">dnaA</name>
    <name evidence="13" type="ordered locus">CTA_0272</name>
</gene>
<dbReference type="HAMAP" id="MF_00377">
    <property type="entry name" value="DnaA_bact"/>
    <property type="match status" value="1"/>
</dbReference>